<dbReference type="EMBL" id="CP000551">
    <property type="protein sequence ID" value="ABM70055.1"/>
    <property type="molecule type" value="Genomic_DNA"/>
</dbReference>
<dbReference type="HOGENOM" id="CLU_3404861_0_0_3"/>
<protein>
    <submittedName>
        <fullName evidence="1">Uncharacterized protein</fullName>
    </submittedName>
</protein>
<proteinExistence type="predicted"/>
<dbReference type="AlphaFoldDB" id="A2BQJ4"/>
<evidence type="ECO:0000313" key="1">
    <source>
        <dbReference type="EMBL" id="ABM70055.1"/>
    </source>
</evidence>
<dbReference type="STRING" id="146891.A9601_07691"/>
<evidence type="ECO:0000313" key="2">
    <source>
        <dbReference type="Proteomes" id="UP000002590"/>
    </source>
</evidence>
<organism evidence="1 2">
    <name type="scientific">Prochlorococcus marinus (strain AS9601)</name>
    <dbReference type="NCBI Taxonomy" id="146891"/>
    <lineage>
        <taxon>Bacteria</taxon>
        <taxon>Bacillati</taxon>
        <taxon>Cyanobacteriota</taxon>
        <taxon>Cyanophyceae</taxon>
        <taxon>Synechococcales</taxon>
        <taxon>Prochlorococcaceae</taxon>
        <taxon>Prochlorococcus</taxon>
    </lineage>
</organism>
<gene>
    <name evidence="1" type="ordered locus">A9601_07691</name>
</gene>
<sequence>MKPLNAFKKWLLNILVPYIEGTNKKKEDKK</sequence>
<dbReference type="Proteomes" id="UP000002590">
    <property type="component" value="Chromosome"/>
</dbReference>
<accession>A2BQJ4</accession>
<dbReference type="KEGG" id="pmb:A9601_07691"/>
<reference evidence="1 2" key="1">
    <citation type="journal article" date="2007" name="PLoS Genet.">
        <title>Patterns and implications of gene gain and loss in the evolution of Prochlorococcus.</title>
        <authorList>
            <person name="Kettler G.C."/>
            <person name="Martiny A.C."/>
            <person name="Huang K."/>
            <person name="Zucker J."/>
            <person name="Coleman M.L."/>
            <person name="Rodrigue S."/>
            <person name="Chen F."/>
            <person name="Lapidus A."/>
            <person name="Ferriera S."/>
            <person name="Johnson J."/>
            <person name="Steglich C."/>
            <person name="Church G.M."/>
            <person name="Richardson P."/>
            <person name="Chisholm S.W."/>
        </authorList>
    </citation>
    <scope>NUCLEOTIDE SEQUENCE [LARGE SCALE GENOMIC DNA]</scope>
    <source>
        <strain evidence="1 2">AS9601</strain>
    </source>
</reference>
<name>A2BQJ4_PROMS</name>